<name>A0AA38XZB7_9EURO</name>
<keyword evidence="4" id="KW-1185">Reference proteome</keyword>
<reference evidence="3" key="1">
    <citation type="submission" date="2022-10" db="EMBL/GenBank/DDBJ databases">
        <title>Culturing micro-colonial fungi from biological soil crusts in the Mojave desert and describing Neophaeococcomyces mojavensis, and introducing the new genera and species Taxawa tesnikishii.</title>
        <authorList>
            <person name="Kurbessoian T."/>
            <person name="Stajich J.E."/>
        </authorList>
    </citation>
    <scope>NUCLEOTIDE SEQUENCE</scope>
    <source>
        <strain evidence="3">TK_35</strain>
    </source>
</reference>
<accession>A0AA38XZB7</accession>
<dbReference type="InterPro" id="IPR010839">
    <property type="entry name" value="AtuA_N"/>
</dbReference>
<evidence type="ECO:0000259" key="1">
    <source>
        <dbReference type="Pfam" id="PF07287"/>
    </source>
</evidence>
<evidence type="ECO:0008006" key="5">
    <source>
        <dbReference type="Google" id="ProtNLM"/>
    </source>
</evidence>
<dbReference type="AlphaFoldDB" id="A0AA38XZB7"/>
<feature type="domain" description="Acyclic terpene utilisation N-terminal" evidence="1">
    <location>
        <begin position="5"/>
        <end position="454"/>
    </location>
</feature>
<feature type="domain" description="AtuA-like ferredoxin-fold" evidence="2">
    <location>
        <begin position="497"/>
        <end position="592"/>
    </location>
</feature>
<dbReference type="Pfam" id="PF23544">
    <property type="entry name" value="AtuA_ferredoxin"/>
    <property type="match status" value="1"/>
</dbReference>
<protein>
    <recommendedName>
        <fullName evidence="5">DUF1446-domain-containing protein</fullName>
    </recommendedName>
</protein>
<dbReference type="PANTHER" id="PTHR47585">
    <property type="match status" value="1"/>
</dbReference>
<dbReference type="InterPro" id="IPR056362">
    <property type="entry name" value="AtuA-like_ferredoxin_dom"/>
</dbReference>
<dbReference type="PANTHER" id="PTHR47585:SF1">
    <property type="entry name" value="DUF1446 DOMAIN-CONTAINING PROTEIN"/>
    <property type="match status" value="1"/>
</dbReference>
<dbReference type="Proteomes" id="UP001172681">
    <property type="component" value="Unassembled WGS sequence"/>
</dbReference>
<dbReference type="EMBL" id="JAPDRN010000065">
    <property type="protein sequence ID" value="KAJ9630060.1"/>
    <property type="molecule type" value="Genomic_DNA"/>
</dbReference>
<gene>
    <name evidence="3" type="ORF">H2204_008715</name>
</gene>
<evidence type="ECO:0000259" key="2">
    <source>
        <dbReference type="Pfam" id="PF23544"/>
    </source>
</evidence>
<evidence type="ECO:0000313" key="3">
    <source>
        <dbReference type="EMBL" id="KAJ9630060.1"/>
    </source>
</evidence>
<proteinExistence type="predicted"/>
<organism evidence="3 4">
    <name type="scientific">Knufia peltigerae</name>
    <dbReference type="NCBI Taxonomy" id="1002370"/>
    <lineage>
        <taxon>Eukaryota</taxon>
        <taxon>Fungi</taxon>
        <taxon>Dikarya</taxon>
        <taxon>Ascomycota</taxon>
        <taxon>Pezizomycotina</taxon>
        <taxon>Eurotiomycetes</taxon>
        <taxon>Chaetothyriomycetidae</taxon>
        <taxon>Chaetothyriales</taxon>
        <taxon>Trichomeriaceae</taxon>
        <taxon>Knufia</taxon>
    </lineage>
</organism>
<sequence length="608" mass="67613">MGRPIRLGAVSGWQGDRKEAMLVQALADPRADVLIGDWLAELTVGWAARERYMDRQVDPNQNVDGYYVKTILEVFDKAVDTIVKRKQKLITNAGGLSPKGCAEALEQVAQKHGHQLKLAYIEGDDILDRFEELDQKHTFNHFDNGKALNTLHKGDWVGANAYIGAWGIVEALRGGADIVVTGRSTDASGLVAAAAWWHDWKEDQYDHLAQAVVCGHIMECSMYATGGNFSGYKALFEKPHDTAFPIAEINADGSFTITKSSEMNGLVNKQTITAQILYEIQGNMYLNPDVQVDLHDVKVEDVGPDRVVVTGIKGYAPPETAKCAIFAAGGYQAEAFAFATGLETTIKLRMFEKLCRYWLSTQPQYQFTTLEFQHVGIPAVDPKNELEATSTLRIFAQARRAEDFPPNGLQAMVEGLSLGTYPGFHRALDMRNTLPKLYIDYWPSLVPERHLKLSLTFLHGSTKTLPPRPHTIPAMKSASYDAKSPYEDKWGPTAREPLGSIVMGRSGDKGGNANIGLYVRHADEYEWLRTFLDVKRFEYLLGDEMKLVTGLERVEFKGLLAVHFLVRGILGEGVSNTSRLDAFAKAMGEFVRARVVDLPVRFLNRGRI</sequence>
<comment type="caution">
    <text evidence="3">The sequence shown here is derived from an EMBL/GenBank/DDBJ whole genome shotgun (WGS) entry which is preliminary data.</text>
</comment>
<evidence type="ECO:0000313" key="4">
    <source>
        <dbReference type="Proteomes" id="UP001172681"/>
    </source>
</evidence>
<dbReference type="Pfam" id="PF07287">
    <property type="entry name" value="AtuA"/>
    <property type="match status" value="1"/>
</dbReference>